<evidence type="ECO:0000259" key="1">
    <source>
        <dbReference type="Pfam" id="PF01551"/>
    </source>
</evidence>
<name>A0A974WHU0_9BACT</name>
<dbReference type="PANTHER" id="PTHR21666">
    <property type="entry name" value="PEPTIDASE-RELATED"/>
    <property type="match status" value="1"/>
</dbReference>
<feature type="domain" description="M23ase beta-sheet core" evidence="1">
    <location>
        <begin position="92"/>
        <end position="190"/>
    </location>
</feature>
<organism evidence="2 3">
    <name type="scientific">Fulvivirga lutea</name>
    <dbReference type="NCBI Taxonomy" id="2810512"/>
    <lineage>
        <taxon>Bacteria</taxon>
        <taxon>Pseudomonadati</taxon>
        <taxon>Bacteroidota</taxon>
        <taxon>Cytophagia</taxon>
        <taxon>Cytophagales</taxon>
        <taxon>Fulvivirgaceae</taxon>
        <taxon>Fulvivirga</taxon>
    </lineage>
</organism>
<evidence type="ECO:0000313" key="2">
    <source>
        <dbReference type="EMBL" id="QSE96365.1"/>
    </source>
</evidence>
<proteinExistence type="predicted"/>
<dbReference type="Proteomes" id="UP000662783">
    <property type="component" value="Chromosome"/>
</dbReference>
<dbReference type="InterPro" id="IPR011055">
    <property type="entry name" value="Dup_hybrid_motif"/>
</dbReference>
<dbReference type="PANTHER" id="PTHR21666:SF270">
    <property type="entry name" value="MUREIN HYDROLASE ACTIVATOR ENVC"/>
    <property type="match status" value="1"/>
</dbReference>
<dbReference type="Gene3D" id="2.70.70.10">
    <property type="entry name" value="Glucose Permease (Domain IIA)"/>
    <property type="match status" value="1"/>
</dbReference>
<protein>
    <submittedName>
        <fullName evidence="2">Peptidoglycan DD-metalloendopeptidase family protein</fullName>
    </submittedName>
</protein>
<sequence>MTRIEAILSRNKDLFHPTTPFNFTKDPFFVFDFTKDNTALADVNLNDERSFNDYIFGSLAKENCKVGVGGYGENRTIYSRSDVFSDTENRSLHLGIDIWAPAGTPVYAPADAIVHSFKDNHQHGDYGPTIILEHELEGVKFHTLYGHLSRSSIEDLTIGAEIKKGTEFAWFGDYEENVHWPPHLHFQVIEDMGDKFGDFPGVCKPSEKAMWLKNCPNPNLILNIPGI</sequence>
<dbReference type="Pfam" id="PF01551">
    <property type="entry name" value="Peptidase_M23"/>
    <property type="match status" value="1"/>
</dbReference>
<dbReference type="EMBL" id="CP070608">
    <property type="protein sequence ID" value="QSE96365.1"/>
    <property type="molecule type" value="Genomic_DNA"/>
</dbReference>
<dbReference type="GO" id="GO:0004222">
    <property type="term" value="F:metalloendopeptidase activity"/>
    <property type="evidence" value="ECO:0007669"/>
    <property type="project" value="TreeGrafter"/>
</dbReference>
<keyword evidence="3" id="KW-1185">Reference proteome</keyword>
<dbReference type="InterPro" id="IPR050570">
    <property type="entry name" value="Cell_wall_metabolism_enzyme"/>
</dbReference>
<evidence type="ECO:0000313" key="3">
    <source>
        <dbReference type="Proteomes" id="UP000662783"/>
    </source>
</evidence>
<dbReference type="KEGG" id="fuv:JR347_12185"/>
<reference evidence="2" key="1">
    <citation type="submission" date="2021-02" db="EMBL/GenBank/DDBJ databases">
        <title>Fulvivirga sp. S481 isolated from sea water.</title>
        <authorList>
            <person name="Bae S.S."/>
            <person name="Baek K."/>
        </authorList>
    </citation>
    <scope>NUCLEOTIDE SEQUENCE</scope>
    <source>
        <strain evidence="2">S481</strain>
    </source>
</reference>
<dbReference type="CDD" id="cd12797">
    <property type="entry name" value="M23_peptidase"/>
    <property type="match status" value="1"/>
</dbReference>
<dbReference type="RefSeq" id="WP_205720881.1">
    <property type="nucleotide sequence ID" value="NZ_CP070608.1"/>
</dbReference>
<dbReference type="AlphaFoldDB" id="A0A974WHU0"/>
<accession>A0A974WHU0</accession>
<gene>
    <name evidence="2" type="ORF">JR347_12185</name>
</gene>
<dbReference type="InterPro" id="IPR016047">
    <property type="entry name" value="M23ase_b-sheet_dom"/>
</dbReference>
<dbReference type="SUPFAM" id="SSF51261">
    <property type="entry name" value="Duplicated hybrid motif"/>
    <property type="match status" value="1"/>
</dbReference>